<keyword evidence="1 2" id="KW-0560">Oxidoreductase</keyword>
<gene>
    <name evidence="2" type="ORF">ACFQ3J_20600</name>
</gene>
<accession>A0ABW3PZF5</accession>
<comment type="caution">
    <text evidence="2">The sequence shown here is derived from an EMBL/GenBank/DDBJ whole genome shotgun (WGS) entry which is preliminary data.</text>
</comment>
<dbReference type="EC" id="1.14.13.-" evidence="2"/>
<keyword evidence="3" id="KW-1185">Reference proteome</keyword>
<dbReference type="EMBL" id="JBHTKX010000004">
    <property type="protein sequence ID" value="MFD1130550.1"/>
    <property type="molecule type" value="Genomic_DNA"/>
</dbReference>
<protein>
    <submittedName>
        <fullName evidence="2">Flavin-containing monooxygenase</fullName>
        <ecNumber evidence="2">1.14.13.-</ecNumber>
    </submittedName>
</protein>
<keyword evidence="2" id="KW-0503">Monooxygenase</keyword>
<dbReference type="PRINTS" id="PR00368">
    <property type="entry name" value="FADPNR"/>
</dbReference>
<dbReference type="RefSeq" id="WP_379293775.1">
    <property type="nucleotide sequence ID" value="NZ_JBHTKX010000004.1"/>
</dbReference>
<dbReference type="Pfam" id="PF13738">
    <property type="entry name" value="Pyr_redox_3"/>
    <property type="match status" value="1"/>
</dbReference>
<evidence type="ECO:0000256" key="1">
    <source>
        <dbReference type="ARBA" id="ARBA00023002"/>
    </source>
</evidence>
<proteinExistence type="predicted"/>
<dbReference type="Proteomes" id="UP001597169">
    <property type="component" value="Unassembled WGS sequence"/>
</dbReference>
<reference evidence="3" key="1">
    <citation type="journal article" date="2019" name="Int. J. Syst. Evol. Microbiol.">
        <title>The Global Catalogue of Microorganisms (GCM) 10K type strain sequencing project: providing services to taxonomists for standard genome sequencing and annotation.</title>
        <authorList>
            <consortium name="The Broad Institute Genomics Platform"/>
            <consortium name="The Broad Institute Genome Sequencing Center for Infectious Disease"/>
            <person name="Wu L."/>
            <person name="Ma J."/>
        </authorList>
    </citation>
    <scope>NUCLEOTIDE SEQUENCE [LARGE SCALE GENOMIC DNA]</scope>
    <source>
        <strain evidence="3">CCUG 53519</strain>
    </source>
</reference>
<dbReference type="PRINTS" id="PR00469">
    <property type="entry name" value="PNDRDTASEII"/>
</dbReference>
<dbReference type="PANTHER" id="PTHR43539:SF78">
    <property type="entry name" value="FLAVIN-CONTAINING MONOOXYGENASE"/>
    <property type="match status" value="1"/>
</dbReference>
<dbReference type="InterPro" id="IPR036188">
    <property type="entry name" value="FAD/NAD-bd_sf"/>
</dbReference>
<dbReference type="PANTHER" id="PTHR43539">
    <property type="entry name" value="FLAVIN-BINDING MONOOXYGENASE-LIKE PROTEIN (AFU_ORTHOLOGUE AFUA_4G09220)"/>
    <property type="match status" value="1"/>
</dbReference>
<sequence length="349" mass="39324">MEIWHTIVIGGGQAGLASGYYLKKSGRSFLILEAGEQAAGSWPYYYDSLKLFSPAKYSSLPGLPMASPGDRYPLRDEVIAYLNEYARFFEIPLVFHTRVVEVLRNNTGVFEIHTSSGKTYLSRTLICATGSFNNPYIPKVSGEQIYKGAITHSAFYRSPEIYKDQRVVVVGRGNSAVQISMELAEVAYATLAVREPVSLVPQRILGRDIHDWFKWFGIDSVWPIGKKLALNSSVMDLDHYRQRLKEGKPQQRPMFNAFYEEGVVWENGEKEKIDQVIFATGYRSNYEYLKRLDALSMNEEALQVKGVSTAVEGLYYVGIPGQRSFSSATLRGVGPDARYVIDHAKRILN</sequence>
<dbReference type="GO" id="GO:0004497">
    <property type="term" value="F:monooxygenase activity"/>
    <property type="evidence" value="ECO:0007669"/>
    <property type="project" value="UniProtKB-KW"/>
</dbReference>
<dbReference type="InterPro" id="IPR050982">
    <property type="entry name" value="Auxin_biosynth/cation_transpt"/>
</dbReference>
<name>A0ABW3PZF5_9BACL</name>
<organism evidence="2 3">
    <name type="scientific">Paenibacillus provencensis</name>
    <dbReference type="NCBI Taxonomy" id="441151"/>
    <lineage>
        <taxon>Bacteria</taxon>
        <taxon>Bacillati</taxon>
        <taxon>Bacillota</taxon>
        <taxon>Bacilli</taxon>
        <taxon>Bacillales</taxon>
        <taxon>Paenibacillaceae</taxon>
        <taxon>Paenibacillus</taxon>
    </lineage>
</organism>
<evidence type="ECO:0000313" key="3">
    <source>
        <dbReference type="Proteomes" id="UP001597169"/>
    </source>
</evidence>
<dbReference type="Gene3D" id="3.50.50.60">
    <property type="entry name" value="FAD/NAD(P)-binding domain"/>
    <property type="match status" value="1"/>
</dbReference>
<evidence type="ECO:0000313" key="2">
    <source>
        <dbReference type="EMBL" id="MFD1130550.1"/>
    </source>
</evidence>
<dbReference type="SUPFAM" id="SSF51905">
    <property type="entry name" value="FAD/NAD(P)-binding domain"/>
    <property type="match status" value="1"/>
</dbReference>